<feature type="transmembrane region" description="Helical" evidence="1">
    <location>
        <begin position="48"/>
        <end position="67"/>
    </location>
</feature>
<dbReference type="AlphaFoldDB" id="A0A3B1DW78"/>
<organism evidence="2">
    <name type="scientific">hydrothermal vent metagenome</name>
    <dbReference type="NCBI Taxonomy" id="652676"/>
    <lineage>
        <taxon>unclassified sequences</taxon>
        <taxon>metagenomes</taxon>
        <taxon>ecological metagenomes</taxon>
    </lineage>
</organism>
<proteinExistence type="predicted"/>
<evidence type="ECO:0000256" key="1">
    <source>
        <dbReference type="SAM" id="Phobius"/>
    </source>
</evidence>
<dbReference type="EMBL" id="UOGJ01000094">
    <property type="protein sequence ID" value="VAX36365.1"/>
    <property type="molecule type" value="Genomic_DNA"/>
</dbReference>
<evidence type="ECO:0000313" key="2">
    <source>
        <dbReference type="EMBL" id="VAX36365.1"/>
    </source>
</evidence>
<protein>
    <submittedName>
        <fullName evidence="2">Uncharacterized protein</fullName>
    </submittedName>
</protein>
<accession>A0A3B1DW78</accession>
<sequence length="182" mass="19454">MGRILFLFFWIIVSCGILFIIESVGIEKFSFMKKNKHNKFFGKSGQNAIEYMLLFSGVVVVMLFVTGKNGLLTTSIQDSMDEAMNYIQCMPLSICFEASCPAVAGDGCCEAEKGEVCTGAGGDCPCVCPAQDLGIGGGTTGTFTKAMAGKKVLLVCPSGLTGNPNRECLWDETWGPLQNGCL</sequence>
<keyword evidence="1" id="KW-0812">Transmembrane</keyword>
<feature type="transmembrane region" description="Helical" evidence="1">
    <location>
        <begin position="6"/>
        <end position="27"/>
    </location>
</feature>
<dbReference type="PROSITE" id="PS51257">
    <property type="entry name" value="PROKAR_LIPOPROTEIN"/>
    <property type="match status" value="1"/>
</dbReference>
<name>A0A3B1DW78_9ZZZZ</name>
<keyword evidence="1" id="KW-0472">Membrane</keyword>
<gene>
    <name evidence="2" type="ORF">MNBD_UNCLBAC01-1012</name>
</gene>
<keyword evidence="1" id="KW-1133">Transmembrane helix</keyword>
<reference evidence="2" key="1">
    <citation type="submission" date="2018-06" db="EMBL/GenBank/DDBJ databases">
        <authorList>
            <person name="Zhirakovskaya E."/>
        </authorList>
    </citation>
    <scope>NUCLEOTIDE SEQUENCE</scope>
</reference>